<evidence type="ECO:0008006" key="3">
    <source>
        <dbReference type="Google" id="ProtNLM"/>
    </source>
</evidence>
<protein>
    <recommendedName>
        <fullName evidence="3">Reverse transcriptase domain-containing protein</fullName>
    </recommendedName>
</protein>
<keyword evidence="2" id="KW-1185">Reference proteome</keyword>
<reference evidence="1 2" key="1">
    <citation type="submission" date="2021-06" db="EMBL/GenBank/DDBJ databases">
        <title>Caerostris extrusa draft genome.</title>
        <authorList>
            <person name="Kono N."/>
            <person name="Arakawa K."/>
        </authorList>
    </citation>
    <scope>NUCLEOTIDE SEQUENCE [LARGE SCALE GENOMIC DNA]</scope>
</reference>
<accession>A0AAV4X1A6</accession>
<comment type="caution">
    <text evidence="1">The sequence shown here is derived from an EMBL/GenBank/DDBJ whole genome shotgun (WGS) entry which is preliminary data.</text>
</comment>
<dbReference type="EMBL" id="BPLR01017136">
    <property type="protein sequence ID" value="GIY88975.1"/>
    <property type="molecule type" value="Genomic_DNA"/>
</dbReference>
<dbReference type="AlphaFoldDB" id="A0AAV4X1A6"/>
<name>A0AAV4X1A6_CAEEX</name>
<proteinExistence type="predicted"/>
<organism evidence="1 2">
    <name type="scientific">Caerostris extrusa</name>
    <name type="common">Bark spider</name>
    <name type="synonym">Caerostris bankana</name>
    <dbReference type="NCBI Taxonomy" id="172846"/>
    <lineage>
        <taxon>Eukaryota</taxon>
        <taxon>Metazoa</taxon>
        <taxon>Ecdysozoa</taxon>
        <taxon>Arthropoda</taxon>
        <taxon>Chelicerata</taxon>
        <taxon>Arachnida</taxon>
        <taxon>Araneae</taxon>
        <taxon>Araneomorphae</taxon>
        <taxon>Entelegynae</taxon>
        <taxon>Araneoidea</taxon>
        <taxon>Araneidae</taxon>
        <taxon>Caerostris</taxon>
    </lineage>
</organism>
<dbReference type="Proteomes" id="UP001054945">
    <property type="component" value="Unassembled WGS sequence"/>
</dbReference>
<gene>
    <name evidence="1" type="ORF">CEXT_298791</name>
</gene>
<evidence type="ECO:0000313" key="2">
    <source>
        <dbReference type="Proteomes" id="UP001054945"/>
    </source>
</evidence>
<evidence type="ECO:0000313" key="1">
    <source>
        <dbReference type="EMBL" id="GIY88975.1"/>
    </source>
</evidence>
<sequence>MTRKCEPFSDALCDNMNKSFDNKMLSGRYTNWEESFSAGIGQGDVLPPLIYTKYVARVQNIVDLRLGTEN</sequence>